<accession>A0AAP0EUC4</accession>
<dbReference type="EMBL" id="JBBNAF010000011">
    <property type="protein sequence ID" value="KAK9099431.1"/>
    <property type="molecule type" value="Genomic_DNA"/>
</dbReference>
<evidence type="ECO:0000256" key="1">
    <source>
        <dbReference type="SAM" id="MobiDB-lite"/>
    </source>
</evidence>
<comment type="caution">
    <text evidence="2">The sequence shown here is derived from an EMBL/GenBank/DDBJ whole genome shotgun (WGS) entry which is preliminary data.</text>
</comment>
<gene>
    <name evidence="2" type="ORF">Syun_026476</name>
</gene>
<evidence type="ECO:0000313" key="2">
    <source>
        <dbReference type="EMBL" id="KAK9099431.1"/>
    </source>
</evidence>
<sequence length="154" mass="17344">MLTQRFAAYRTEGVRRATSDEEVILGVESTKRSAGGRSLGRRGTRQYKGGEAEEQQQMGVRGGEPNKNSLIWLGTLRQRRWLRGAHDIAALALEGRSRASILLLGVAYSWAWAVAIKPPPLPFCWRKASSIHHNTTIVHEGHINCQRYDTECFR</sequence>
<keyword evidence="3" id="KW-1185">Reference proteome</keyword>
<dbReference type="AlphaFoldDB" id="A0AAP0EUC4"/>
<evidence type="ECO:0000313" key="3">
    <source>
        <dbReference type="Proteomes" id="UP001420932"/>
    </source>
</evidence>
<reference evidence="2 3" key="1">
    <citation type="submission" date="2024-01" db="EMBL/GenBank/DDBJ databases">
        <title>Genome assemblies of Stephania.</title>
        <authorList>
            <person name="Yang L."/>
        </authorList>
    </citation>
    <scope>NUCLEOTIDE SEQUENCE [LARGE SCALE GENOMIC DNA]</scope>
    <source>
        <strain evidence="2">YNDBR</strain>
        <tissue evidence="2">Leaf</tissue>
    </source>
</reference>
<dbReference type="Proteomes" id="UP001420932">
    <property type="component" value="Unassembled WGS sequence"/>
</dbReference>
<proteinExistence type="predicted"/>
<protein>
    <submittedName>
        <fullName evidence="2">Uncharacterized protein</fullName>
    </submittedName>
</protein>
<name>A0AAP0EUC4_9MAGN</name>
<organism evidence="2 3">
    <name type="scientific">Stephania yunnanensis</name>
    <dbReference type="NCBI Taxonomy" id="152371"/>
    <lineage>
        <taxon>Eukaryota</taxon>
        <taxon>Viridiplantae</taxon>
        <taxon>Streptophyta</taxon>
        <taxon>Embryophyta</taxon>
        <taxon>Tracheophyta</taxon>
        <taxon>Spermatophyta</taxon>
        <taxon>Magnoliopsida</taxon>
        <taxon>Ranunculales</taxon>
        <taxon>Menispermaceae</taxon>
        <taxon>Menispermoideae</taxon>
        <taxon>Cissampelideae</taxon>
        <taxon>Stephania</taxon>
    </lineage>
</organism>
<feature type="region of interest" description="Disordered" evidence="1">
    <location>
        <begin position="33"/>
        <end position="63"/>
    </location>
</feature>